<sequence>MNPSEHVQRLLRTVPEHVRAAFLQNPKRALAECGVRVQEVPQLSSARGAGGMCDGLSLAGPRTVLYAATPDSRREHFTLAHEYAHLLVDADDDALGWLADQAEPGAEQERMCDEIASALLIPDAELAAVIGAGPITGQHLIELFTRTQASQIVCAIALAGRLTCAGAVVLTARATQTVVHATRVGPLPIYPTRDQPLPTGHPLRFLRPGAQICRESFWATPWGDRETFYLNAAATAVRTYSVIAVTDLWGAERLHLPASTAAPDARPSEQFSCRCGYAGRVTGWPCDDCGQLFCPRCKNCDCTRRASLTERCTQCTVHVARTNLIGGVCSNCR</sequence>
<feature type="domain" description="IrrE N-terminal-like" evidence="1">
    <location>
        <begin position="61"/>
        <end position="130"/>
    </location>
</feature>
<proteinExistence type="predicted"/>
<dbReference type="InterPro" id="IPR052345">
    <property type="entry name" value="Rad_response_metalloprotease"/>
</dbReference>
<dbReference type="PANTHER" id="PTHR43236">
    <property type="entry name" value="ANTITOXIN HIGA1"/>
    <property type="match status" value="1"/>
</dbReference>
<accession>A0ABQ2G5S8</accession>
<name>A0ABQ2G5S8_9ACTN</name>
<dbReference type="PANTHER" id="PTHR43236:SF1">
    <property type="entry name" value="BLL7220 PROTEIN"/>
    <property type="match status" value="1"/>
</dbReference>
<keyword evidence="3" id="KW-1185">Reference proteome</keyword>
<dbReference type="InterPro" id="IPR010359">
    <property type="entry name" value="IrrE_HExxH"/>
</dbReference>
<evidence type="ECO:0000259" key="1">
    <source>
        <dbReference type="Pfam" id="PF06114"/>
    </source>
</evidence>
<evidence type="ECO:0000313" key="2">
    <source>
        <dbReference type="EMBL" id="GGL76641.1"/>
    </source>
</evidence>
<evidence type="ECO:0000313" key="3">
    <source>
        <dbReference type="Proteomes" id="UP000648663"/>
    </source>
</evidence>
<dbReference type="Gene3D" id="1.10.10.2910">
    <property type="match status" value="1"/>
</dbReference>
<protein>
    <recommendedName>
        <fullName evidence="1">IrrE N-terminal-like domain-containing protein</fullName>
    </recommendedName>
</protein>
<dbReference type="Proteomes" id="UP000648663">
    <property type="component" value="Unassembled WGS sequence"/>
</dbReference>
<dbReference type="Pfam" id="PF06114">
    <property type="entry name" value="Peptidase_M78"/>
    <property type="match status" value="1"/>
</dbReference>
<gene>
    <name evidence="2" type="ORF">GCM10011589_35890</name>
</gene>
<dbReference type="EMBL" id="BMMI01000007">
    <property type="protein sequence ID" value="GGL76641.1"/>
    <property type="molecule type" value="Genomic_DNA"/>
</dbReference>
<organism evidence="2 3">
    <name type="scientific">Modestobacter marinus</name>
    <dbReference type="NCBI Taxonomy" id="477641"/>
    <lineage>
        <taxon>Bacteria</taxon>
        <taxon>Bacillati</taxon>
        <taxon>Actinomycetota</taxon>
        <taxon>Actinomycetes</taxon>
        <taxon>Geodermatophilales</taxon>
        <taxon>Geodermatophilaceae</taxon>
        <taxon>Modestobacter</taxon>
    </lineage>
</organism>
<comment type="caution">
    <text evidence="2">The sequence shown here is derived from an EMBL/GenBank/DDBJ whole genome shotgun (WGS) entry which is preliminary data.</text>
</comment>
<reference evidence="3" key="1">
    <citation type="journal article" date="2019" name="Int. J. Syst. Evol. Microbiol.">
        <title>The Global Catalogue of Microorganisms (GCM) 10K type strain sequencing project: providing services to taxonomists for standard genome sequencing and annotation.</title>
        <authorList>
            <consortium name="The Broad Institute Genomics Platform"/>
            <consortium name="The Broad Institute Genome Sequencing Center for Infectious Disease"/>
            <person name="Wu L."/>
            <person name="Ma J."/>
        </authorList>
    </citation>
    <scope>NUCLEOTIDE SEQUENCE [LARGE SCALE GENOMIC DNA]</scope>
    <source>
        <strain evidence="3">CGMCC 4.5581</strain>
    </source>
</reference>